<evidence type="ECO:0008006" key="4">
    <source>
        <dbReference type="Google" id="ProtNLM"/>
    </source>
</evidence>
<dbReference type="PATRIC" id="fig|1200352.3.peg.2366"/>
<sequence length="269" mass="29603">MSSPRKLSRTSPLKKIQTTIVKRVFNSPRAFERGLALWPPLAGDGVRARNISDDWSYGEVVLRSTPLTQNMHGAAFGGTLFAMTDFLFGTLVMKRLGRDYEAWTRTGQFQFLSPGRRGATMPVRVTDELCAEILAGIAADGYYNVSFTCVITNPDGSVAGVGQQDLHVRPRKGREASRKPGEVRETDESMTTREPKGMTLEHLVTAAAWRAWGPTGSGEHGLLTAVLSASRRIPEPEEQARYVCGEILSRDALTTGELLELAIPRRLLE</sequence>
<dbReference type="Proteomes" id="UP000014809">
    <property type="component" value="Chromosome"/>
</dbReference>
<dbReference type="eggNOG" id="COG2050">
    <property type="taxonomic scope" value="Bacteria"/>
</dbReference>
<dbReference type="EMBL" id="CP003696">
    <property type="protein sequence ID" value="AGP31946.1"/>
    <property type="molecule type" value="Genomic_DNA"/>
</dbReference>
<feature type="compositionally biased region" description="Basic and acidic residues" evidence="1">
    <location>
        <begin position="173"/>
        <end position="193"/>
    </location>
</feature>
<dbReference type="InterPro" id="IPR029069">
    <property type="entry name" value="HotDog_dom_sf"/>
</dbReference>
<gene>
    <name evidence="2" type="ORF">A606_11535</name>
</gene>
<dbReference type="HOGENOM" id="CLU_1003686_0_0_11"/>
<evidence type="ECO:0000313" key="3">
    <source>
        <dbReference type="Proteomes" id="UP000014809"/>
    </source>
</evidence>
<name>S4XHE8_9CORY</name>
<dbReference type="InterPro" id="IPR027961">
    <property type="entry name" value="DUF4442"/>
</dbReference>
<keyword evidence="3" id="KW-1185">Reference proteome</keyword>
<dbReference type="AlphaFoldDB" id="S4XHE8"/>
<organism evidence="2 3">
    <name type="scientific">Corynebacterium terpenotabidum Y-11</name>
    <dbReference type="NCBI Taxonomy" id="1200352"/>
    <lineage>
        <taxon>Bacteria</taxon>
        <taxon>Bacillati</taxon>
        <taxon>Actinomycetota</taxon>
        <taxon>Actinomycetes</taxon>
        <taxon>Mycobacteriales</taxon>
        <taxon>Corynebacteriaceae</taxon>
        <taxon>Corynebacterium</taxon>
    </lineage>
</organism>
<dbReference type="Gene3D" id="3.10.129.10">
    <property type="entry name" value="Hotdog Thioesterase"/>
    <property type="match status" value="1"/>
</dbReference>
<dbReference type="STRING" id="1200352.A606_11535"/>
<protein>
    <recommendedName>
        <fullName evidence="4">DUF4442 domain-containing protein</fullName>
    </recommendedName>
</protein>
<dbReference type="CDD" id="cd03440">
    <property type="entry name" value="hot_dog"/>
    <property type="match status" value="1"/>
</dbReference>
<dbReference type="Pfam" id="PF14539">
    <property type="entry name" value="DUF4442"/>
    <property type="match status" value="1"/>
</dbReference>
<accession>S4XHE8</accession>
<feature type="region of interest" description="Disordered" evidence="1">
    <location>
        <begin position="165"/>
        <end position="193"/>
    </location>
</feature>
<dbReference type="KEGG" id="cter:A606_11535"/>
<dbReference type="SUPFAM" id="SSF54637">
    <property type="entry name" value="Thioesterase/thiol ester dehydrase-isomerase"/>
    <property type="match status" value="1"/>
</dbReference>
<reference evidence="2 3" key="1">
    <citation type="submission" date="2012-06" db="EMBL/GenBank/DDBJ databases">
        <title>Complete genome sequence of Corynebacterium terpenotabidum Y-11 (=DSM 44721).</title>
        <authorList>
            <person name="Ruckert C."/>
            <person name="Albersmeier A."/>
            <person name="Al-Dilaimi A."/>
            <person name="Szczepanowski R."/>
            <person name="Kalinowski J."/>
        </authorList>
    </citation>
    <scope>NUCLEOTIDE SEQUENCE [LARGE SCALE GENOMIC DNA]</scope>
    <source>
        <strain evidence="2 3">Y-11</strain>
    </source>
</reference>
<evidence type="ECO:0000313" key="2">
    <source>
        <dbReference type="EMBL" id="AGP31946.1"/>
    </source>
</evidence>
<dbReference type="OrthoDB" id="9814774at2"/>
<proteinExistence type="predicted"/>
<evidence type="ECO:0000256" key="1">
    <source>
        <dbReference type="SAM" id="MobiDB-lite"/>
    </source>
</evidence>